<name>A0ABZ2ERV9_9FIRM</name>
<evidence type="ECO:0000259" key="1">
    <source>
        <dbReference type="Pfam" id="PF04069"/>
    </source>
</evidence>
<organism evidence="2 3">
    <name type="scientific">Terrisporobacter glycolicus ATCC 14880 = DSM 1288</name>
    <dbReference type="NCBI Taxonomy" id="1121315"/>
    <lineage>
        <taxon>Bacteria</taxon>
        <taxon>Bacillati</taxon>
        <taxon>Bacillota</taxon>
        <taxon>Clostridia</taxon>
        <taxon>Peptostreptococcales</taxon>
        <taxon>Peptostreptococcaceae</taxon>
        <taxon>Terrisporobacter</taxon>
    </lineage>
</organism>
<keyword evidence="3" id="KW-1185">Reference proteome</keyword>
<dbReference type="SUPFAM" id="SSF53850">
    <property type="entry name" value="Periplasmic binding protein-like II"/>
    <property type="match status" value="1"/>
</dbReference>
<dbReference type="Pfam" id="PF04069">
    <property type="entry name" value="OpuAC"/>
    <property type="match status" value="1"/>
</dbReference>
<dbReference type="CDD" id="cd13612">
    <property type="entry name" value="PBP2_ProWX"/>
    <property type="match status" value="1"/>
</dbReference>
<dbReference type="Gene3D" id="3.40.190.10">
    <property type="entry name" value="Periplasmic binding protein-like II"/>
    <property type="match status" value="1"/>
</dbReference>
<evidence type="ECO:0000313" key="3">
    <source>
        <dbReference type="Proteomes" id="UP001348492"/>
    </source>
</evidence>
<dbReference type="PROSITE" id="PS51257">
    <property type="entry name" value="PROKAR_LIPOPROTEIN"/>
    <property type="match status" value="1"/>
</dbReference>
<protein>
    <submittedName>
        <fullName evidence="2">Choline-binding protein</fullName>
    </submittedName>
</protein>
<sequence length="305" mass="35144">MKIKECFKRISMVLMILTISITTGISCSKKEKSEGTIKIATKPMTEQFILSEMIGLLIEENTDLKVEITKGIGGGTSNIQPAMEKGEFDLYPEYTGTGWSFVLKENEIPDDEVLFKELKKKYNEKYNFKWIGLYGFNNTFGLVIRKDLSEKYNIKTYSDLAKYASKLTFGAEYDFYERDDGYDALCETYGLKFKDVKDIDIGLKYDAINAKEIDVMNMFTTDGQLSVSDVTVLDDDKHFYNTYYCSTVVREETLEKYPGLEKVLMKMDNIIGEREMAKLNYEVEGKNRDEKEVAKEFLQEKGLIE</sequence>
<dbReference type="EMBL" id="CP117523">
    <property type="protein sequence ID" value="WWD82206.1"/>
    <property type="molecule type" value="Genomic_DNA"/>
</dbReference>
<evidence type="ECO:0000313" key="2">
    <source>
        <dbReference type="EMBL" id="WWD82206.1"/>
    </source>
</evidence>
<accession>A0ABZ2ERV9</accession>
<reference evidence="2 3" key="1">
    <citation type="journal article" date="2023" name="PLoS ONE">
        <title>Genome-based metabolic and phylogenomic analysis of three Terrisporobacter species.</title>
        <authorList>
            <person name="Boer T."/>
            <person name="Bengelsdorf F.R."/>
            <person name="Bomeke M."/>
            <person name="Daniel R."/>
            <person name="Poehlein A."/>
        </authorList>
    </citation>
    <scope>NUCLEOTIDE SEQUENCE [LARGE SCALE GENOMIC DNA]</scope>
    <source>
        <strain evidence="2 3">DSM 1288</strain>
    </source>
</reference>
<feature type="domain" description="ABC-type glycine betaine transport system substrate-binding" evidence="1">
    <location>
        <begin position="36"/>
        <end position="300"/>
    </location>
</feature>
<dbReference type="Gene3D" id="3.40.190.120">
    <property type="entry name" value="Osmoprotection protein (prox), domain 2"/>
    <property type="match status" value="1"/>
</dbReference>
<dbReference type="RefSeq" id="WP_018592417.1">
    <property type="nucleotide sequence ID" value="NZ_CP117523.1"/>
</dbReference>
<gene>
    <name evidence="2" type="primary">opuBC</name>
    <name evidence="2" type="ORF">TEGL_05810</name>
</gene>
<dbReference type="InterPro" id="IPR007210">
    <property type="entry name" value="ABC_Gly_betaine_transp_sub-bd"/>
</dbReference>
<dbReference type="Proteomes" id="UP001348492">
    <property type="component" value="Chromosome"/>
</dbReference>
<proteinExistence type="predicted"/>